<reference evidence="1 3" key="2">
    <citation type="journal article" date="2018" name="Plant J.">
        <title>The Physcomitrella patens chromosome-scale assembly reveals moss genome structure and evolution.</title>
        <authorList>
            <person name="Lang D."/>
            <person name="Ullrich K.K."/>
            <person name="Murat F."/>
            <person name="Fuchs J."/>
            <person name="Jenkins J."/>
            <person name="Haas F.B."/>
            <person name="Piednoel M."/>
            <person name="Gundlach H."/>
            <person name="Van Bel M."/>
            <person name="Meyberg R."/>
            <person name="Vives C."/>
            <person name="Morata J."/>
            <person name="Symeonidi A."/>
            <person name="Hiss M."/>
            <person name="Muchero W."/>
            <person name="Kamisugi Y."/>
            <person name="Saleh O."/>
            <person name="Blanc G."/>
            <person name="Decker E.L."/>
            <person name="van Gessel N."/>
            <person name="Grimwood J."/>
            <person name="Hayes R.D."/>
            <person name="Graham S.W."/>
            <person name="Gunter L.E."/>
            <person name="McDaniel S.F."/>
            <person name="Hoernstein S.N.W."/>
            <person name="Larsson A."/>
            <person name="Li F.W."/>
            <person name="Perroud P.F."/>
            <person name="Phillips J."/>
            <person name="Ranjan P."/>
            <person name="Rokshar D.S."/>
            <person name="Rothfels C.J."/>
            <person name="Schneider L."/>
            <person name="Shu S."/>
            <person name="Stevenson D.W."/>
            <person name="Thummler F."/>
            <person name="Tillich M."/>
            <person name="Villarreal Aguilar J.C."/>
            <person name="Widiez T."/>
            <person name="Wong G.K."/>
            <person name="Wymore A."/>
            <person name="Zhang Y."/>
            <person name="Zimmer A.D."/>
            <person name="Quatrano R.S."/>
            <person name="Mayer K.F.X."/>
            <person name="Goodstein D."/>
            <person name="Casacuberta J.M."/>
            <person name="Vandepoele K."/>
            <person name="Reski R."/>
            <person name="Cuming A.C."/>
            <person name="Tuskan G.A."/>
            <person name="Maumus F."/>
            <person name="Salse J."/>
            <person name="Schmutz J."/>
            <person name="Rensing S.A."/>
        </authorList>
    </citation>
    <scope>NUCLEOTIDE SEQUENCE [LARGE SCALE GENOMIC DNA]</scope>
    <source>
        <strain evidence="2 3">cv. Gransden 2004</strain>
    </source>
</reference>
<dbReference type="InParanoid" id="A0A2K1J7N7"/>
<proteinExistence type="predicted"/>
<dbReference type="EnsemblPlants" id="Pp3c16_8200V3.1">
    <property type="protein sequence ID" value="Pp3c16_8200V3.1"/>
    <property type="gene ID" value="Pp3c16_8200"/>
</dbReference>
<gene>
    <name evidence="1" type="ORF">PHYPA_020650</name>
</gene>
<evidence type="ECO:0000313" key="1">
    <source>
        <dbReference type="EMBL" id="PNR37541.1"/>
    </source>
</evidence>
<dbReference type="AlphaFoldDB" id="A0A2K1J7N7"/>
<reference evidence="2" key="3">
    <citation type="submission" date="2020-12" db="UniProtKB">
        <authorList>
            <consortium name="EnsemblPlants"/>
        </authorList>
    </citation>
    <scope>IDENTIFICATION</scope>
</reference>
<keyword evidence="3" id="KW-1185">Reference proteome</keyword>
<sequence>MNCNLDLDWPCEAPCSSTNLAMWDLWGALLCPRCMKLRTTRPPLSPPQNSRN</sequence>
<protein>
    <submittedName>
        <fullName evidence="1 2">Uncharacterized protein</fullName>
    </submittedName>
</protein>
<dbReference type="EMBL" id="ABEU02000016">
    <property type="protein sequence ID" value="PNR37541.1"/>
    <property type="molecule type" value="Genomic_DNA"/>
</dbReference>
<accession>A0A2K1J7N7</accession>
<dbReference type="Gramene" id="Pp3c16_8200V3.1">
    <property type="protein sequence ID" value="Pp3c16_8200V3.1"/>
    <property type="gene ID" value="Pp3c16_8200"/>
</dbReference>
<dbReference type="Proteomes" id="UP000006727">
    <property type="component" value="Chromosome 16"/>
</dbReference>
<name>A0A2K1J7N7_PHYPA</name>
<evidence type="ECO:0000313" key="3">
    <source>
        <dbReference type="Proteomes" id="UP000006727"/>
    </source>
</evidence>
<organism evidence="1">
    <name type="scientific">Physcomitrium patens</name>
    <name type="common">Spreading-leaved earth moss</name>
    <name type="synonym">Physcomitrella patens</name>
    <dbReference type="NCBI Taxonomy" id="3218"/>
    <lineage>
        <taxon>Eukaryota</taxon>
        <taxon>Viridiplantae</taxon>
        <taxon>Streptophyta</taxon>
        <taxon>Embryophyta</taxon>
        <taxon>Bryophyta</taxon>
        <taxon>Bryophytina</taxon>
        <taxon>Bryopsida</taxon>
        <taxon>Funariidae</taxon>
        <taxon>Funariales</taxon>
        <taxon>Funariaceae</taxon>
        <taxon>Physcomitrium</taxon>
    </lineage>
</organism>
<reference evidence="1 3" key="1">
    <citation type="journal article" date="2008" name="Science">
        <title>The Physcomitrella genome reveals evolutionary insights into the conquest of land by plants.</title>
        <authorList>
            <person name="Rensing S."/>
            <person name="Lang D."/>
            <person name="Zimmer A."/>
            <person name="Terry A."/>
            <person name="Salamov A."/>
            <person name="Shapiro H."/>
            <person name="Nishiyama T."/>
            <person name="Perroud P.-F."/>
            <person name="Lindquist E."/>
            <person name="Kamisugi Y."/>
            <person name="Tanahashi T."/>
            <person name="Sakakibara K."/>
            <person name="Fujita T."/>
            <person name="Oishi K."/>
            <person name="Shin-I T."/>
            <person name="Kuroki Y."/>
            <person name="Toyoda A."/>
            <person name="Suzuki Y."/>
            <person name="Hashimoto A."/>
            <person name="Yamaguchi K."/>
            <person name="Sugano A."/>
            <person name="Kohara Y."/>
            <person name="Fujiyama A."/>
            <person name="Anterola A."/>
            <person name="Aoki S."/>
            <person name="Ashton N."/>
            <person name="Barbazuk W.B."/>
            <person name="Barker E."/>
            <person name="Bennetzen J."/>
            <person name="Bezanilla M."/>
            <person name="Blankenship R."/>
            <person name="Cho S.H."/>
            <person name="Dutcher S."/>
            <person name="Estelle M."/>
            <person name="Fawcett J.A."/>
            <person name="Gundlach H."/>
            <person name="Hanada K."/>
            <person name="Heyl A."/>
            <person name="Hicks K.A."/>
            <person name="Hugh J."/>
            <person name="Lohr M."/>
            <person name="Mayer K."/>
            <person name="Melkozernov A."/>
            <person name="Murata T."/>
            <person name="Nelson D."/>
            <person name="Pils B."/>
            <person name="Prigge M."/>
            <person name="Reiss B."/>
            <person name="Renner T."/>
            <person name="Rombauts S."/>
            <person name="Rushton P."/>
            <person name="Sanderfoot A."/>
            <person name="Schween G."/>
            <person name="Shiu S.-H."/>
            <person name="Stueber K."/>
            <person name="Theodoulou F.L."/>
            <person name="Tu H."/>
            <person name="Van de Peer Y."/>
            <person name="Verrier P.J."/>
            <person name="Waters E."/>
            <person name="Wood A."/>
            <person name="Yang L."/>
            <person name="Cove D."/>
            <person name="Cuming A."/>
            <person name="Hasebe M."/>
            <person name="Lucas S."/>
            <person name="Mishler D.B."/>
            <person name="Reski R."/>
            <person name="Grigoriev I."/>
            <person name="Quatrano R.S."/>
            <person name="Boore J.L."/>
        </authorList>
    </citation>
    <scope>NUCLEOTIDE SEQUENCE [LARGE SCALE GENOMIC DNA]</scope>
    <source>
        <strain evidence="2 3">cv. Gransden 2004</strain>
    </source>
</reference>
<evidence type="ECO:0000313" key="2">
    <source>
        <dbReference type="EnsemblPlants" id="Pp3c16_8200V3.1"/>
    </source>
</evidence>